<feature type="domain" description="Flagellar motor switch protein FliG N-terminal" evidence="13">
    <location>
        <begin position="18"/>
        <end position="120"/>
    </location>
</feature>
<dbReference type="Pfam" id="PF14842">
    <property type="entry name" value="FliG_N"/>
    <property type="match status" value="1"/>
</dbReference>
<dbReference type="InterPro" id="IPR000090">
    <property type="entry name" value="Flg_Motor_Flig"/>
</dbReference>
<dbReference type="OrthoDB" id="7616820at2"/>
<keyword evidence="6" id="KW-0145">Chemotaxis</keyword>
<dbReference type="Gene3D" id="1.10.220.30">
    <property type="match status" value="3"/>
</dbReference>
<dbReference type="InterPro" id="IPR011002">
    <property type="entry name" value="FliG_a-hlx"/>
</dbReference>
<keyword evidence="9" id="KW-0975">Bacterial flagellum</keyword>
<comment type="function">
    <text evidence="10">FliG is one of three proteins (FliG, FliN, FliM) that forms the rotor-mounted switch complex (C ring), located at the base of the basal body. This complex interacts with the CheY and CheZ chemotaxis proteins, in addition to contacting components of the motor that determine the direction of flagellar rotation.</text>
</comment>
<dbReference type="GO" id="GO:0005886">
    <property type="term" value="C:plasma membrane"/>
    <property type="evidence" value="ECO:0007669"/>
    <property type="project" value="UniProtKB-SubCell"/>
</dbReference>
<evidence type="ECO:0000256" key="3">
    <source>
        <dbReference type="ARBA" id="ARBA00010299"/>
    </source>
</evidence>
<dbReference type="GO" id="GO:0009425">
    <property type="term" value="C:bacterial-type flagellum basal body"/>
    <property type="evidence" value="ECO:0007669"/>
    <property type="project" value="UniProtKB-SubCell"/>
</dbReference>
<sequence length="351" mass="38182">MSDMSPLAQLPPPAPARLSRRQKAAIIVRFLLNEGADVALTELPDELQGVLTQQMGAMRYVDRDTLTAVVMEFAAELEGIGLSFPRGIAGALNALEGRISPMTAARLRKEAGVRQAGDPWQRIRALPVKQILPMIEGESTEVAAVILSMLDVTRAAELLGALPGEQARRITYAISLTGSVTPEAVDRIGLSLAMQLDDRAPRAFDAEPVERVGEILNYSQSMTRDDVLTGLDETDAEFASRVRRAIFTYEHIPERIDPRDVPRIVREVDQATLINALAAAREGDAGDATNFILSNMSTRMADQLREDMQDAGQIATKDGEAAMSAIIAAVRALEAAGEIKLLRREEEEEPT</sequence>
<keyword evidence="14" id="KW-0966">Cell projection</keyword>
<dbReference type="AlphaFoldDB" id="A0A1H8RNQ8"/>
<dbReference type="GO" id="GO:0003774">
    <property type="term" value="F:cytoskeletal motor activity"/>
    <property type="evidence" value="ECO:0007669"/>
    <property type="project" value="InterPro"/>
</dbReference>
<accession>A0A1H8RNQ8</accession>
<evidence type="ECO:0000313" key="15">
    <source>
        <dbReference type="Proteomes" id="UP000198893"/>
    </source>
</evidence>
<dbReference type="InterPro" id="IPR023087">
    <property type="entry name" value="Flg_Motor_Flig_C"/>
</dbReference>
<keyword evidence="7" id="KW-0283">Flagellar rotation</keyword>
<dbReference type="Proteomes" id="UP000198893">
    <property type="component" value="Unassembled WGS sequence"/>
</dbReference>
<evidence type="ECO:0000256" key="4">
    <source>
        <dbReference type="ARBA" id="ARBA00021870"/>
    </source>
</evidence>
<feature type="domain" description="Flagellar motor switch protein FliG C-terminal" evidence="11">
    <location>
        <begin position="230"/>
        <end position="341"/>
    </location>
</feature>
<protein>
    <recommendedName>
        <fullName evidence="4">Flagellar motor switch protein FliG</fullName>
    </recommendedName>
</protein>
<dbReference type="Pfam" id="PF14841">
    <property type="entry name" value="FliG_M"/>
    <property type="match status" value="1"/>
</dbReference>
<evidence type="ECO:0000256" key="10">
    <source>
        <dbReference type="ARBA" id="ARBA00025598"/>
    </source>
</evidence>
<dbReference type="EMBL" id="FODS01000009">
    <property type="protein sequence ID" value="SEO67804.1"/>
    <property type="molecule type" value="Genomic_DNA"/>
</dbReference>
<dbReference type="InterPro" id="IPR032779">
    <property type="entry name" value="FliG_M"/>
</dbReference>
<dbReference type="Pfam" id="PF01706">
    <property type="entry name" value="FliG_C"/>
    <property type="match status" value="1"/>
</dbReference>
<dbReference type="GO" id="GO:0071973">
    <property type="term" value="P:bacterial-type flagellum-dependent cell motility"/>
    <property type="evidence" value="ECO:0007669"/>
    <property type="project" value="InterPro"/>
</dbReference>
<keyword evidence="8" id="KW-0472">Membrane</keyword>
<dbReference type="PANTHER" id="PTHR30534">
    <property type="entry name" value="FLAGELLAR MOTOR SWITCH PROTEIN FLIG"/>
    <property type="match status" value="1"/>
</dbReference>
<dbReference type="SUPFAM" id="SSF48029">
    <property type="entry name" value="FliG"/>
    <property type="match status" value="2"/>
</dbReference>
<evidence type="ECO:0000259" key="13">
    <source>
        <dbReference type="Pfam" id="PF14842"/>
    </source>
</evidence>
<organism evidence="14 15">
    <name type="scientific">Salinihabitans flavidus</name>
    <dbReference type="NCBI Taxonomy" id="569882"/>
    <lineage>
        <taxon>Bacteria</taxon>
        <taxon>Pseudomonadati</taxon>
        <taxon>Pseudomonadota</taxon>
        <taxon>Alphaproteobacteria</taxon>
        <taxon>Rhodobacterales</taxon>
        <taxon>Roseobacteraceae</taxon>
        <taxon>Salinihabitans</taxon>
    </lineage>
</organism>
<dbReference type="RefSeq" id="WP_093117770.1">
    <property type="nucleotide sequence ID" value="NZ_FODS01000009.1"/>
</dbReference>
<dbReference type="STRING" id="569882.SAMN04490248_10954"/>
<keyword evidence="15" id="KW-1185">Reference proteome</keyword>
<name>A0A1H8RNQ8_9RHOB</name>
<gene>
    <name evidence="14" type="ORF">SAMN04490248_10954</name>
</gene>
<evidence type="ECO:0000256" key="2">
    <source>
        <dbReference type="ARBA" id="ARBA00004413"/>
    </source>
</evidence>
<keyword evidence="14" id="KW-0282">Flagellum</keyword>
<keyword evidence="5" id="KW-1003">Cell membrane</keyword>
<keyword evidence="14" id="KW-0969">Cilium</keyword>
<evidence type="ECO:0000256" key="1">
    <source>
        <dbReference type="ARBA" id="ARBA00004117"/>
    </source>
</evidence>
<dbReference type="InterPro" id="IPR028263">
    <property type="entry name" value="FliG_N"/>
</dbReference>
<comment type="similarity">
    <text evidence="3">Belongs to the FliG family.</text>
</comment>
<evidence type="ECO:0000259" key="11">
    <source>
        <dbReference type="Pfam" id="PF01706"/>
    </source>
</evidence>
<evidence type="ECO:0000259" key="12">
    <source>
        <dbReference type="Pfam" id="PF14841"/>
    </source>
</evidence>
<dbReference type="PANTHER" id="PTHR30534:SF0">
    <property type="entry name" value="FLAGELLAR MOTOR SWITCH PROTEIN FLIG"/>
    <property type="match status" value="1"/>
</dbReference>
<evidence type="ECO:0000256" key="8">
    <source>
        <dbReference type="ARBA" id="ARBA00023136"/>
    </source>
</evidence>
<comment type="subcellular location">
    <subcellularLocation>
        <location evidence="1">Bacterial flagellum basal body</location>
    </subcellularLocation>
    <subcellularLocation>
        <location evidence="2">Cell membrane</location>
        <topology evidence="2">Peripheral membrane protein</topology>
        <orientation evidence="2">Cytoplasmic side</orientation>
    </subcellularLocation>
</comment>
<feature type="domain" description="Flagellar motor switch protein FliG middle" evidence="12">
    <location>
        <begin position="129"/>
        <end position="197"/>
    </location>
</feature>
<evidence type="ECO:0000256" key="5">
    <source>
        <dbReference type="ARBA" id="ARBA00022475"/>
    </source>
</evidence>
<evidence type="ECO:0000256" key="6">
    <source>
        <dbReference type="ARBA" id="ARBA00022500"/>
    </source>
</evidence>
<reference evidence="14 15" key="1">
    <citation type="submission" date="2016-10" db="EMBL/GenBank/DDBJ databases">
        <authorList>
            <person name="de Groot N.N."/>
        </authorList>
    </citation>
    <scope>NUCLEOTIDE SEQUENCE [LARGE SCALE GENOMIC DNA]</scope>
    <source>
        <strain evidence="14 15">DSM 27842</strain>
    </source>
</reference>
<dbReference type="PRINTS" id="PR00954">
    <property type="entry name" value="FLGMOTORFLIG"/>
</dbReference>
<proteinExistence type="inferred from homology"/>
<evidence type="ECO:0000256" key="7">
    <source>
        <dbReference type="ARBA" id="ARBA00022779"/>
    </source>
</evidence>
<evidence type="ECO:0000313" key="14">
    <source>
        <dbReference type="EMBL" id="SEO67804.1"/>
    </source>
</evidence>
<evidence type="ECO:0000256" key="9">
    <source>
        <dbReference type="ARBA" id="ARBA00023143"/>
    </source>
</evidence>
<dbReference type="GO" id="GO:0006935">
    <property type="term" value="P:chemotaxis"/>
    <property type="evidence" value="ECO:0007669"/>
    <property type="project" value="UniProtKB-KW"/>
</dbReference>